<gene>
    <name evidence="11" type="ORF">HGMM_F07E12C04</name>
</gene>
<dbReference type="InterPro" id="IPR011053">
    <property type="entry name" value="Single_hybrid_motif"/>
</dbReference>
<evidence type="ECO:0000313" key="11">
    <source>
        <dbReference type="EMBL" id="BAL53557.1"/>
    </source>
</evidence>
<keyword evidence="6 7" id="KW-0012">Acyltransferase</keyword>
<dbReference type="GO" id="GO:0016407">
    <property type="term" value="F:acetyltransferase activity"/>
    <property type="evidence" value="ECO:0007669"/>
    <property type="project" value="TreeGrafter"/>
</dbReference>
<dbReference type="Pfam" id="PF00364">
    <property type="entry name" value="Biotin_lipoyl"/>
    <property type="match status" value="1"/>
</dbReference>
<dbReference type="InterPro" id="IPR004167">
    <property type="entry name" value="PSBD"/>
</dbReference>
<comment type="subunit">
    <text evidence="3">Forms a 24-polypeptide structural core with octahedral symmetry.</text>
</comment>
<dbReference type="CDD" id="cd06849">
    <property type="entry name" value="lipoyl_domain"/>
    <property type="match status" value="1"/>
</dbReference>
<dbReference type="Gene3D" id="3.30.559.10">
    <property type="entry name" value="Chloramphenicol acetyltransferase-like domain"/>
    <property type="match status" value="1"/>
</dbReference>
<feature type="domain" description="Lipoyl-binding" evidence="9">
    <location>
        <begin position="1"/>
        <end position="71"/>
    </location>
</feature>
<evidence type="ECO:0000259" key="10">
    <source>
        <dbReference type="PROSITE" id="PS51826"/>
    </source>
</evidence>
<dbReference type="GO" id="GO:0005737">
    <property type="term" value="C:cytoplasm"/>
    <property type="evidence" value="ECO:0007669"/>
    <property type="project" value="TreeGrafter"/>
</dbReference>
<reference evidence="11" key="1">
    <citation type="journal article" date="2005" name="Environ. Microbiol.">
        <title>Genetic and functional properties of uncultivated thermophilic crenarchaeotes from a subsurface gold mine as revealed by analysis of genome fragments.</title>
        <authorList>
            <person name="Nunoura T."/>
            <person name="Hirayama H."/>
            <person name="Takami H."/>
            <person name="Oida H."/>
            <person name="Nishi S."/>
            <person name="Shimamura S."/>
            <person name="Suzuki Y."/>
            <person name="Inagaki F."/>
            <person name="Takai K."/>
            <person name="Nealson K.H."/>
            <person name="Horikoshi K."/>
        </authorList>
    </citation>
    <scope>NUCLEOTIDE SEQUENCE</scope>
</reference>
<name>H5SBM1_9BACT</name>
<organism evidence="11">
    <name type="scientific">uncultured Bacteroidota bacterium</name>
    <dbReference type="NCBI Taxonomy" id="152509"/>
    <lineage>
        <taxon>Bacteria</taxon>
        <taxon>Pseudomonadati</taxon>
        <taxon>Bacteroidota</taxon>
        <taxon>environmental samples</taxon>
    </lineage>
</organism>
<dbReference type="InterPro" id="IPR050743">
    <property type="entry name" value="2-oxoacid_DH_E2_comp"/>
</dbReference>
<dbReference type="PANTHER" id="PTHR43178">
    <property type="entry name" value="DIHYDROLIPOAMIDE ACETYLTRANSFERASE COMPONENT OF PYRUVATE DEHYDROGENASE COMPLEX"/>
    <property type="match status" value="1"/>
</dbReference>
<proteinExistence type="inferred from homology"/>
<sequence length="467" mass="50255">MPKMGESVQEGKILRWVKNVGDRIERDEVLLEISTDKVDTEVPAPASGVLVELLAKEGDTVEVGKVIAKIAVGAVSVEAATAPQPTPQPAAQHVPQPAPHQAPAQTTNGTAAAVHSPSVAPAPVPPQGRTMKIPRKHGERFYSPLVRTIAEAEGISLEELETIPGTGLGGRVTKNDLLRYIQQRAGSPAQAPQPVAPALAPQHVEARVAQPTPQVITSPPPPQAPKPSWGPDVEVIPMDRVRQLIAEHMVRSKHTSPHVTSVAEADVTGIIRAHQLYRDEFQRREGIKLTLTPFFAKAIVDGVKQYPMVNVSVDGTNIIVHKNINLSFATLLPDGNLIVPVIKKAQLLNITGLAHAITDLATRARTKKLNPDEIQGGTISLTNMGPWGSLFGTPVINQPQTAIIGVYAVQKRPVVKEINGEDVIMIRHMMYVTITYDHRVIDGALGSSCLRAIVQSLEAMNPETVQL</sequence>
<dbReference type="InterPro" id="IPR036625">
    <property type="entry name" value="E3-bd_dom_sf"/>
</dbReference>
<dbReference type="PROSITE" id="PS00189">
    <property type="entry name" value="LIPOYL"/>
    <property type="match status" value="1"/>
</dbReference>
<dbReference type="AlphaFoldDB" id="H5SBM1"/>
<keyword evidence="4 7" id="KW-0808">Transferase</keyword>
<dbReference type="Pfam" id="PF00198">
    <property type="entry name" value="2-oxoacid_dh"/>
    <property type="match status" value="1"/>
</dbReference>
<dbReference type="SUPFAM" id="SSF47005">
    <property type="entry name" value="Peripheral subunit-binding domain of 2-oxo acid dehydrogenase complex"/>
    <property type="match status" value="1"/>
</dbReference>
<feature type="compositionally biased region" description="Low complexity" evidence="8">
    <location>
        <begin position="82"/>
        <end position="119"/>
    </location>
</feature>
<evidence type="ECO:0000256" key="8">
    <source>
        <dbReference type="SAM" id="MobiDB-lite"/>
    </source>
</evidence>
<evidence type="ECO:0000256" key="4">
    <source>
        <dbReference type="ARBA" id="ARBA00022679"/>
    </source>
</evidence>
<evidence type="ECO:0000256" key="1">
    <source>
        <dbReference type="ARBA" id="ARBA00001938"/>
    </source>
</evidence>
<dbReference type="Gene3D" id="2.40.50.100">
    <property type="match status" value="1"/>
</dbReference>
<feature type="region of interest" description="Disordered" evidence="8">
    <location>
        <begin position="82"/>
        <end position="130"/>
    </location>
</feature>
<evidence type="ECO:0000256" key="6">
    <source>
        <dbReference type="ARBA" id="ARBA00023315"/>
    </source>
</evidence>
<dbReference type="PROSITE" id="PS51826">
    <property type="entry name" value="PSBD"/>
    <property type="match status" value="1"/>
</dbReference>
<evidence type="ECO:0000259" key="9">
    <source>
        <dbReference type="PROSITE" id="PS50968"/>
    </source>
</evidence>
<dbReference type="InterPro" id="IPR003016">
    <property type="entry name" value="2-oxoA_DH_lipoyl-BS"/>
</dbReference>
<dbReference type="PANTHER" id="PTHR43178:SF5">
    <property type="entry name" value="LIPOAMIDE ACYLTRANSFERASE COMPONENT OF BRANCHED-CHAIN ALPHA-KETO ACID DEHYDROGENASE COMPLEX, MITOCHONDRIAL"/>
    <property type="match status" value="1"/>
</dbReference>
<accession>H5SBM1</accession>
<dbReference type="GO" id="GO:0031405">
    <property type="term" value="F:lipoic acid binding"/>
    <property type="evidence" value="ECO:0007669"/>
    <property type="project" value="TreeGrafter"/>
</dbReference>
<comment type="cofactor">
    <cofactor evidence="1 7">
        <name>(R)-lipoate</name>
        <dbReference type="ChEBI" id="CHEBI:83088"/>
    </cofactor>
</comment>
<evidence type="ECO:0000256" key="3">
    <source>
        <dbReference type="ARBA" id="ARBA00011484"/>
    </source>
</evidence>
<dbReference type="InterPro" id="IPR000089">
    <property type="entry name" value="Biotin_lipoyl"/>
</dbReference>
<evidence type="ECO:0000256" key="7">
    <source>
        <dbReference type="RuleBase" id="RU003423"/>
    </source>
</evidence>
<comment type="similarity">
    <text evidence="2 7">Belongs to the 2-oxoacid dehydrogenase family.</text>
</comment>
<dbReference type="EC" id="2.3.1.-" evidence="7"/>
<dbReference type="SUPFAM" id="SSF52777">
    <property type="entry name" value="CoA-dependent acyltransferases"/>
    <property type="match status" value="1"/>
</dbReference>
<dbReference type="PROSITE" id="PS50968">
    <property type="entry name" value="BIOTINYL_LIPOYL"/>
    <property type="match status" value="1"/>
</dbReference>
<protein>
    <recommendedName>
        <fullName evidence="7">Dihydrolipoamide acetyltransferase component of pyruvate dehydrogenase complex</fullName>
        <ecNumber evidence="7">2.3.1.-</ecNumber>
    </recommendedName>
</protein>
<dbReference type="SUPFAM" id="SSF51230">
    <property type="entry name" value="Single hybrid motif"/>
    <property type="match status" value="1"/>
</dbReference>
<keyword evidence="5 7" id="KW-0450">Lipoyl</keyword>
<dbReference type="Pfam" id="PF02817">
    <property type="entry name" value="E3_binding"/>
    <property type="match status" value="1"/>
</dbReference>
<feature type="domain" description="Peripheral subunit-binding (PSBD)" evidence="10">
    <location>
        <begin position="141"/>
        <end position="181"/>
    </location>
</feature>
<dbReference type="InterPro" id="IPR001078">
    <property type="entry name" value="2-oxoacid_DH_actylTfrase"/>
</dbReference>
<reference evidence="11" key="2">
    <citation type="journal article" date="2012" name="PLoS ONE">
        <title>A Deeply Branching Thermophilic Bacterium with an Ancient Acetyl-CoA Pathway Dominates a Subsurface Ecosystem.</title>
        <authorList>
            <person name="Takami H."/>
            <person name="Noguchi H."/>
            <person name="Takaki Y."/>
            <person name="Uchiyama I."/>
            <person name="Toyoda A."/>
            <person name="Nishi S."/>
            <person name="Chee G.-J."/>
            <person name="Arai W."/>
            <person name="Nunoura T."/>
            <person name="Itoh T."/>
            <person name="Hattori M."/>
            <person name="Takai K."/>
        </authorList>
    </citation>
    <scope>NUCLEOTIDE SEQUENCE</scope>
</reference>
<dbReference type="Gene3D" id="4.10.320.10">
    <property type="entry name" value="E3-binding domain"/>
    <property type="match status" value="1"/>
</dbReference>
<dbReference type="InterPro" id="IPR023213">
    <property type="entry name" value="CAT-like_dom_sf"/>
</dbReference>
<evidence type="ECO:0000256" key="2">
    <source>
        <dbReference type="ARBA" id="ARBA00007317"/>
    </source>
</evidence>
<evidence type="ECO:0000256" key="5">
    <source>
        <dbReference type="ARBA" id="ARBA00022823"/>
    </source>
</evidence>
<dbReference type="EMBL" id="AP011661">
    <property type="protein sequence ID" value="BAL53557.1"/>
    <property type="molecule type" value="Genomic_DNA"/>
</dbReference>